<keyword evidence="3" id="KW-0378">Hydrolase</keyword>
<comment type="similarity">
    <text evidence="1 3">Belongs to the peptidase A1 family.</text>
</comment>
<organism evidence="7 8">
    <name type="scientific">Rhizophlyctis rosea</name>
    <dbReference type="NCBI Taxonomy" id="64517"/>
    <lineage>
        <taxon>Eukaryota</taxon>
        <taxon>Fungi</taxon>
        <taxon>Fungi incertae sedis</taxon>
        <taxon>Chytridiomycota</taxon>
        <taxon>Chytridiomycota incertae sedis</taxon>
        <taxon>Chytridiomycetes</taxon>
        <taxon>Rhizophlyctidales</taxon>
        <taxon>Rhizophlyctidaceae</taxon>
        <taxon>Rhizophlyctis</taxon>
    </lineage>
</organism>
<reference evidence="7" key="1">
    <citation type="submission" date="2020-05" db="EMBL/GenBank/DDBJ databases">
        <title>Phylogenomic resolution of chytrid fungi.</title>
        <authorList>
            <person name="Stajich J.E."/>
            <person name="Amses K."/>
            <person name="Simmons R."/>
            <person name="Seto K."/>
            <person name="Myers J."/>
            <person name="Bonds A."/>
            <person name="Quandt C.A."/>
            <person name="Barry K."/>
            <person name="Liu P."/>
            <person name="Grigoriev I."/>
            <person name="Longcore J.E."/>
            <person name="James T.Y."/>
        </authorList>
    </citation>
    <scope>NUCLEOTIDE SEQUENCE</scope>
    <source>
        <strain evidence="7">JEL0318</strain>
    </source>
</reference>
<evidence type="ECO:0000256" key="1">
    <source>
        <dbReference type="ARBA" id="ARBA00007447"/>
    </source>
</evidence>
<evidence type="ECO:0000256" key="4">
    <source>
        <dbReference type="SAM" id="MobiDB-lite"/>
    </source>
</evidence>
<dbReference type="Proteomes" id="UP001212841">
    <property type="component" value="Unassembled WGS sequence"/>
</dbReference>
<keyword evidence="2 3" id="KW-0064">Aspartyl protease</keyword>
<dbReference type="EMBL" id="JADGJD010000046">
    <property type="protein sequence ID" value="KAJ3056102.1"/>
    <property type="molecule type" value="Genomic_DNA"/>
</dbReference>
<feature type="region of interest" description="Disordered" evidence="4">
    <location>
        <begin position="424"/>
        <end position="446"/>
    </location>
</feature>
<protein>
    <submittedName>
        <fullName evidence="7">Vacuolar protease A</fullName>
    </submittedName>
</protein>
<feature type="domain" description="Peptidase A1" evidence="6">
    <location>
        <begin position="209"/>
        <end position="670"/>
    </location>
</feature>
<dbReference type="PROSITE" id="PS00141">
    <property type="entry name" value="ASP_PROTEASE"/>
    <property type="match status" value="1"/>
</dbReference>
<dbReference type="GO" id="GO:0004190">
    <property type="term" value="F:aspartic-type endopeptidase activity"/>
    <property type="evidence" value="ECO:0007669"/>
    <property type="project" value="UniProtKB-KW"/>
</dbReference>
<dbReference type="AlphaFoldDB" id="A0AAD5SJT6"/>
<evidence type="ECO:0000259" key="6">
    <source>
        <dbReference type="PROSITE" id="PS51767"/>
    </source>
</evidence>
<dbReference type="InterPro" id="IPR001969">
    <property type="entry name" value="Aspartic_peptidase_AS"/>
</dbReference>
<dbReference type="PRINTS" id="PR00792">
    <property type="entry name" value="PEPSIN"/>
</dbReference>
<dbReference type="PANTHER" id="PTHR47966:SF51">
    <property type="entry name" value="BETA-SITE APP-CLEAVING ENZYME, ISOFORM A-RELATED"/>
    <property type="match status" value="1"/>
</dbReference>
<feature type="compositionally biased region" description="Low complexity" evidence="4">
    <location>
        <begin position="102"/>
        <end position="126"/>
    </location>
</feature>
<evidence type="ECO:0000256" key="2">
    <source>
        <dbReference type="ARBA" id="ARBA00022750"/>
    </source>
</evidence>
<dbReference type="SUPFAM" id="SSF50630">
    <property type="entry name" value="Acid proteases"/>
    <property type="match status" value="1"/>
</dbReference>
<dbReference type="CDD" id="cd05471">
    <property type="entry name" value="pepsin_like"/>
    <property type="match status" value="1"/>
</dbReference>
<dbReference type="GO" id="GO:0006508">
    <property type="term" value="P:proteolysis"/>
    <property type="evidence" value="ECO:0007669"/>
    <property type="project" value="UniProtKB-KW"/>
</dbReference>
<sequence>MPSATSFAVGLYAVLTIPAISHAAWYDQDNHYQNNPYQPGNGRQHAAAAAGQGGYYYRVPVEKRPAAWADVHQQMRAENQYVRYKYSHHPSFQARPNTYAEPSYPSYYQQQQQQPPAYGPPQQQYQARPVDYSYQQQQYQVPVYTPTATHKYEAATPLYTPAPAAEQYNATPIYTTPVYKPTATPYGYKETAKAKGLLKVDAGSNPYEFTADISFGTPAQKFKVRVDSGTSVSWIRGAQKKEYGYGYEQSVEVEGFDSSKSSTWHEDGEPYTLTYSNGLTVEGTLNWDMLEFGGLAVKSMFLLADSNVRVPTSEGPLCGVFGLAPQPANFGKSKDSWLYAAAKAGKCVPTFSFIPPPSASSSNSTSSYGYQAKGKNAELEVCGTSLDLPEQGMSVTEAGRQSGIWSIKFKGLKYGDAVIPLHKSSSSSYQAPSYQTPSYQTPSYQTPSYRTLSYQKPSYQTPTYQTPSYDSYATPAPYQTPGYGKSGFNRFGKREYTYQQPEPEVEAIIDTGSTFIILPRIAVEKLHKLMGAQCQVAEEQKYYKRDSDSTGGNGGKRHGMATPPAEAGLCSVSCDTSKLKDVEFEFETGKYSLKASEWVVRDPEVDGRCWSPFATFGGEEEVESGYGYKSKRDGYEKEEKVDDVVAVLGTVFTQSFATVFQIGYEDMGLTAPPASTEYGVYRRNSRFIKRQRLSTAAWSSRGSIRFLRISNAQF</sequence>
<dbReference type="PROSITE" id="PS51767">
    <property type="entry name" value="PEPTIDASE_A1"/>
    <property type="match status" value="1"/>
</dbReference>
<gene>
    <name evidence="7" type="primary">PEP2_4</name>
    <name evidence="7" type="ORF">HK097_008138</name>
</gene>
<proteinExistence type="inferred from homology"/>
<dbReference type="InterPro" id="IPR021109">
    <property type="entry name" value="Peptidase_aspartic_dom_sf"/>
</dbReference>
<keyword evidence="3 7" id="KW-0645">Protease</keyword>
<evidence type="ECO:0000256" key="3">
    <source>
        <dbReference type="RuleBase" id="RU000454"/>
    </source>
</evidence>
<feature type="region of interest" description="Disordered" evidence="4">
    <location>
        <begin position="542"/>
        <end position="562"/>
    </location>
</feature>
<evidence type="ECO:0000313" key="7">
    <source>
        <dbReference type="EMBL" id="KAJ3056102.1"/>
    </source>
</evidence>
<dbReference type="InterPro" id="IPR001461">
    <property type="entry name" value="Aspartic_peptidase_A1"/>
</dbReference>
<feature type="signal peptide" evidence="5">
    <location>
        <begin position="1"/>
        <end position="23"/>
    </location>
</feature>
<feature type="compositionally biased region" description="Low complexity" evidence="4">
    <location>
        <begin position="424"/>
        <end position="440"/>
    </location>
</feature>
<dbReference type="PANTHER" id="PTHR47966">
    <property type="entry name" value="BETA-SITE APP-CLEAVING ENZYME, ISOFORM A-RELATED"/>
    <property type="match status" value="1"/>
</dbReference>
<feature type="chain" id="PRO_5042185755" evidence="5">
    <location>
        <begin position="24"/>
        <end position="714"/>
    </location>
</feature>
<dbReference type="Pfam" id="PF00026">
    <property type="entry name" value="Asp"/>
    <property type="match status" value="2"/>
</dbReference>
<evidence type="ECO:0000313" key="8">
    <source>
        <dbReference type="Proteomes" id="UP001212841"/>
    </source>
</evidence>
<keyword evidence="5" id="KW-0732">Signal</keyword>
<evidence type="ECO:0000256" key="5">
    <source>
        <dbReference type="SAM" id="SignalP"/>
    </source>
</evidence>
<comment type="caution">
    <text evidence="7">The sequence shown here is derived from an EMBL/GenBank/DDBJ whole genome shotgun (WGS) entry which is preliminary data.</text>
</comment>
<dbReference type="InterPro" id="IPR034164">
    <property type="entry name" value="Pepsin-like_dom"/>
</dbReference>
<keyword evidence="8" id="KW-1185">Reference proteome</keyword>
<name>A0AAD5SJT6_9FUNG</name>
<accession>A0AAD5SJT6</accession>
<feature type="region of interest" description="Disordered" evidence="4">
    <location>
        <begin position="95"/>
        <end position="126"/>
    </location>
</feature>
<dbReference type="Gene3D" id="2.40.70.10">
    <property type="entry name" value="Acid Proteases"/>
    <property type="match status" value="2"/>
</dbReference>
<dbReference type="InterPro" id="IPR033121">
    <property type="entry name" value="PEPTIDASE_A1"/>
</dbReference>